<accession>A0AAP3A2F8</accession>
<proteinExistence type="predicted"/>
<sequence length="34" mass="3770">WNGWAWIAGAALYLLCLPALRRGLWSGAGQRADR</sequence>
<dbReference type="AlphaFoldDB" id="A0AAP3A2F8"/>
<protein>
    <submittedName>
        <fullName evidence="2">TCR/Tet family MFS transporter</fullName>
    </submittedName>
</protein>
<keyword evidence="1" id="KW-1133">Transmembrane helix</keyword>
<dbReference type="RefSeq" id="WP_136858590.1">
    <property type="nucleotide sequence ID" value="NZ_CAKODZ010000205.1"/>
</dbReference>
<reference evidence="2" key="1">
    <citation type="submission" date="2023-06" db="EMBL/GenBank/DDBJ databases">
        <title>Deciphering the underlying mechanisms mediating the transmission of blaNDM gene from human to animals in China.</title>
        <authorList>
            <person name="Chen K."/>
            <person name="Chen S."/>
        </authorList>
    </citation>
    <scope>NUCLEOTIDE SEQUENCE</scope>
    <source>
        <strain evidence="2">1199</strain>
    </source>
</reference>
<evidence type="ECO:0000313" key="3">
    <source>
        <dbReference type="Proteomes" id="UP001208624"/>
    </source>
</evidence>
<evidence type="ECO:0000256" key="1">
    <source>
        <dbReference type="SAM" id="Phobius"/>
    </source>
</evidence>
<comment type="caution">
    <text evidence="2">The sequence shown here is derived from an EMBL/GenBank/DDBJ whole genome shotgun (WGS) entry which is preliminary data.</text>
</comment>
<keyword evidence="1" id="KW-0472">Membrane</keyword>
<organism evidence="2 3">
    <name type="scientific">Escherichia coli</name>
    <dbReference type="NCBI Taxonomy" id="562"/>
    <lineage>
        <taxon>Bacteria</taxon>
        <taxon>Pseudomonadati</taxon>
        <taxon>Pseudomonadota</taxon>
        <taxon>Gammaproteobacteria</taxon>
        <taxon>Enterobacterales</taxon>
        <taxon>Enterobacteriaceae</taxon>
        <taxon>Escherichia</taxon>
    </lineage>
</organism>
<keyword evidence="1" id="KW-0812">Transmembrane</keyword>
<evidence type="ECO:0000313" key="2">
    <source>
        <dbReference type="EMBL" id="MCV5625073.1"/>
    </source>
</evidence>
<dbReference type="Proteomes" id="UP001208624">
    <property type="component" value="Unassembled WGS sequence"/>
</dbReference>
<gene>
    <name evidence="2" type="ORF">OFN31_25750</name>
</gene>
<dbReference type="EMBL" id="JAOVKC010000128">
    <property type="protein sequence ID" value="MCV5625073.1"/>
    <property type="molecule type" value="Genomic_DNA"/>
</dbReference>
<name>A0AAP3A2F8_ECOLX</name>
<feature type="transmembrane region" description="Helical" evidence="1">
    <location>
        <begin position="6"/>
        <end position="24"/>
    </location>
</feature>
<feature type="non-terminal residue" evidence="2">
    <location>
        <position position="1"/>
    </location>
</feature>